<dbReference type="PANTHER" id="PTHR43163">
    <property type="entry name" value="DIPEPTIDE TRANSPORT SYSTEM PERMEASE PROTEIN DPPB-RELATED"/>
    <property type="match status" value="1"/>
</dbReference>
<dbReference type="InterPro" id="IPR035906">
    <property type="entry name" value="MetI-like_sf"/>
</dbReference>
<keyword evidence="6 7" id="KW-0472">Membrane</keyword>
<dbReference type="Pfam" id="PF00528">
    <property type="entry name" value="BPD_transp_1"/>
    <property type="match status" value="1"/>
</dbReference>
<dbReference type="PANTHER" id="PTHR43163:SF6">
    <property type="entry name" value="DIPEPTIDE TRANSPORT SYSTEM PERMEASE PROTEIN DPPB-RELATED"/>
    <property type="match status" value="1"/>
</dbReference>
<comment type="similarity">
    <text evidence="7">Belongs to the binding-protein-dependent transport system permease family.</text>
</comment>
<evidence type="ECO:0000256" key="1">
    <source>
        <dbReference type="ARBA" id="ARBA00004651"/>
    </source>
</evidence>
<organism evidence="9 10">
    <name type="scientific">Pararhizobium capsulatum DSM 1112</name>
    <dbReference type="NCBI Taxonomy" id="1121113"/>
    <lineage>
        <taxon>Bacteria</taxon>
        <taxon>Pseudomonadati</taxon>
        <taxon>Pseudomonadota</taxon>
        <taxon>Alphaproteobacteria</taxon>
        <taxon>Hyphomicrobiales</taxon>
        <taxon>Rhizobiaceae</taxon>
        <taxon>Rhizobium/Agrobacterium group</taxon>
        <taxon>Pararhizobium</taxon>
    </lineage>
</organism>
<feature type="domain" description="ABC transmembrane type-1" evidence="8">
    <location>
        <begin position="95"/>
        <end position="297"/>
    </location>
</feature>
<feature type="transmembrane region" description="Helical" evidence="7">
    <location>
        <begin position="131"/>
        <end position="159"/>
    </location>
</feature>
<dbReference type="SUPFAM" id="SSF161098">
    <property type="entry name" value="MetI-like"/>
    <property type="match status" value="1"/>
</dbReference>
<dbReference type="Gene3D" id="1.10.3720.10">
    <property type="entry name" value="MetI-like"/>
    <property type="match status" value="1"/>
</dbReference>
<gene>
    <name evidence="9" type="ORF">QO002_005636</name>
</gene>
<evidence type="ECO:0000256" key="3">
    <source>
        <dbReference type="ARBA" id="ARBA00022475"/>
    </source>
</evidence>
<evidence type="ECO:0000256" key="5">
    <source>
        <dbReference type="ARBA" id="ARBA00022989"/>
    </source>
</evidence>
<dbReference type="InterPro" id="IPR000515">
    <property type="entry name" value="MetI-like"/>
</dbReference>
<comment type="caution">
    <text evidence="9">The sequence shown here is derived from an EMBL/GenBank/DDBJ whole genome shotgun (WGS) entry which is preliminary data.</text>
</comment>
<keyword evidence="5 7" id="KW-1133">Transmembrane helix</keyword>
<reference evidence="9 10" key="1">
    <citation type="submission" date="2023-07" db="EMBL/GenBank/DDBJ databases">
        <title>Genomic Encyclopedia of Type Strains, Phase IV (KMG-IV): sequencing the most valuable type-strain genomes for metagenomic binning, comparative biology and taxonomic classification.</title>
        <authorList>
            <person name="Goeker M."/>
        </authorList>
    </citation>
    <scope>NUCLEOTIDE SEQUENCE [LARGE SCALE GENOMIC DNA]</scope>
    <source>
        <strain evidence="9 10">DSM 1112</strain>
    </source>
</reference>
<feature type="transmembrane region" description="Helical" evidence="7">
    <location>
        <begin position="99"/>
        <end position="119"/>
    </location>
</feature>
<keyword evidence="3" id="KW-1003">Cell membrane</keyword>
<feature type="transmembrane region" description="Helical" evidence="7">
    <location>
        <begin position="12"/>
        <end position="30"/>
    </location>
</feature>
<evidence type="ECO:0000313" key="9">
    <source>
        <dbReference type="EMBL" id="MDQ0323430.1"/>
    </source>
</evidence>
<feature type="transmembrane region" description="Helical" evidence="7">
    <location>
        <begin position="171"/>
        <end position="194"/>
    </location>
</feature>
<name>A0ABU0BYT7_9HYPH</name>
<evidence type="ECO:0000256" key="4">
    <source>
        <dbReference type="ARBA" id="ARBA00022692"/>
    </source>
</evidence>
<evidence type="ECO:0000256" key="6">
    <source>
        <dbReference type="ARBA" id="ARBA00023136"/>
    </source>
</evidence>
<evidence type="ECO:0000259" key="8">
    <source>
        <dbReference type="PROSITE" id="PS50928"/>
    </source>
</evidence>
<accession>A0ABU0BYT7</accession>
<evidence type="ECO:0000256" key="7">
    <source>
        <dbReference type="RuleBase" id="RU363032"/>
    </source>
</evidence>
<dbReference type="CDD" id="cd06261">
    <property type="entry name" value="TM_PBP2"/>
    <property type="match status" value="1"/>
</dbReference>
<comment type="subcellular location">
    <subcellularLocation>
        <location evidence="1 7">Cell membrane</location>
        <topology evidence="1 7">Multi-pass membrane protein</topology>
    </subcellularLocation>
</comment>
<keyword evidence="2 7" id="KW-0813">Transport</keyword>
<dbReference type="Pfam" id="PF19300">
    <property type="entry name" value="BPD_transp_1_N"/>
    <property type="match status" value="1"/>
</dbReference>
<keyword evidence="10" id="KW-1185">Reference proteome</keyword>
<dbReference type="PROSITE" id="PS50928">
    <property type="entry name" value="ABC_TM1"/>
    <property type="match status" value="1"/>
</dbReference>
<protein>
    <submittedName>
        <fullName evidence="9">Peptide/nickel transport system permease protein</fullName>
    </submittedName>
</protein>
<proteinExistence type="inferred from homology"/>
<keyword evidence="4 7" id="KW-0812">Transmembrane</keyword>
<dbReference type="EMBL" id="JAUSVF010000003">
    <property type="protein sequence ID" value="MDQ0323430.1"/>
    <property type="molecule type" value="Genomic_DNA"/>
</dbReference>
<evidence type="ECO:0000313" key="10">
    <source>
        <dbReference type="Proteomes" id="UP001230207"/>
    </source>
</evidence>
<feature type="transmembrane region" description="Helical" evidence="7">
    <location>
        <begin position="232"/>
        <end position="258"/>
    </location>
</feature>
<dbReference type="Proteomes" id="UP001230207">
    <property type="component" value="Unassembled WGS sequence"/>
</dbReference>
<sequence length="311" mass="33560">MGDYILKRLATSLLVLFALATASFFIIHFVPGDPVRQMLGSSANPEMIEKTRHVLGLDQALPQQFAHFLFKTFTGDFGDSLSLGAPISSLIGNRVMPSVILIIYGVLIALVIGIPLAILSALRPQSVIDNAVLVMTTFTFAMPQFWLGLVLALVFGLFLNMFPVSGYEGGIGGILQTLTLPAFTLGLSLVAMVVRTLRARLLDVLGSEYIEAARARGLSEMRVVGKHAMRNAFMTTLTLLSVQIGFLIGGTVVIEHVFQIPGIGSLLLESILRRDYPLVEIIAVLSGAAVVLVGLLADLLLFILDPRVRMA</sequence>
<feature type="transmembrane region" description="Helical" evidence="7">
    <location>
        <begin position="278"/>
        <end position="304"/>
    </location>
</feature>
<dbReference type="InterPro" id="IPR045621">
    <property type="entry name" value="BPD_transp_1_N"/>
</dbReference>
<dbReference type="RefSeq" id="WP_307235967.1">
    <property type="nucleotide sequence ID" value="NZ_JAUSVF010000003.1"/>
</dbReference>
<evidence type="ECO:0000256" key="2">
    <source>
        <dbReference type="ARBA" id="ARBA00022448"/>
    </source>
</evidence>